<dbReference type="Proteomes" id="UP000561077">
    <property type="component" value="Unassembled WGS sequence"/>
</dbReference>
<gene>
    <name evidence="3" type="ORF">HLH25_15635</name>
    <name evidence="2" type="ORF">HLH26_15755</name>
    <name evidence="4" type="ORF">HLH44_09550</name>
</gene>
<keyword evidence="6" id="KW-1185">Reference proteome</keyword>
<evidence type="ECO:0000256" key="1">
    <source>
        <dbReference type="SAM" id="SignalP"/>
    </source>
</evidence>
<keyword evidence="1" id="KW-0732">Signal</keyword>
<evidence type="ECO:0000313" key="2">
    <source>
        <dbReference type="EMBL" id="MBB2165960.1"/>
    </source>
</evidence>
<comment type="caution">
    <text evidence="2">The sequence shown here is derived from an EMBL/GenBank/DDBJ whole genome shotgun (WGS) entry which is preliminary data.</text>
</comment>
<sequence>MRLRLLFSSLAVMALIGASDPLSAATPCRDAKGKFIACPKPKPVKCRDEKGRYTKCPGQAANPG</sequence>
<dbReference type="EMBL" id="JABEQO010000022">
    <property type="protein sequence ID" value="MBB2165960.1"/>
    <property type="molecule type" value="Genomic_DNA"/>
</dbReference>
<dbReference type="RefSeq" id="WP_182974952.1">
    <property type="nucleotide sequence ID" value="NZ_JABEQN010000022.1"/>
</dbReference>
<protein>
    <submittedName>
        <fullName evidence="2">Uncharacterized protein</fullName>
    </submittedName>
</protein>
<feature type="signal peptide" evidence="1">
    <location>
        <begin position="1"/>
        <end position="24"/>
    </location>
</feature>
<dbReference type="EMBL" id="JABEQP010000004">
    <property type="protein sequence ID" value="MBB2197699.1"/>
    <property type="molecule type" value="Genomic_DNA"/>
</dbReference>
<dbReference type="Proteomes" id="UP000540490">
    <property type="component" value="Unassembled WGS sequence"/>
</dbReference>
<organism evidence="2 7">
    <name type="scientific">Gluconacetobacter dulcium</name>
    <dbReference type="NCBI Taxonomy" id="2729096"/>
    <lineage>
        <taxon>Bacteria</taxon>
        <taxon>Pseudomonadati</taxon>
        <taxon>Pseudomonadota</taxon>
        <taxon>Alphaproteobacteria</taxon>
        <taxon>Acetobacterales</taxon>
        <taxon>Acetobacteraceae</taxon>
        <taxon>Gluconacetobacter</taxon>
    </lineage>
</organism>
<dbReference type="EMBL" id="JABEQN010000022">
    <property type="protein sequence ID" value="MBB2195037.1"/>
    <property type="molecule type" value="Genomic_DNA"/>
</dbReference>
<evidence type="ECO:0000313" key="3">
    <source>
        <dbReference type="EMBL" id="MBB2195037.1"/>
    </source>
</evidence>
<accession>A0A7W4NWX6</accession>
<dbReference type="Proteomes" id="UP000530320">
    <property type="component" value="Unassembled WGS sequence"/>
</dbReference>
<evidence type="ECO:0000313" key="4">
    <source>
        <dbReference type="EMBL" id="MBB2197699.1"/>
    </source>
</evidence>
<proteinExistence type="predicted"/>
<dbReference type="AlphaFoldDB" id="A0A7W4NWX6"/>
<evidence type="ECO:0000313" key="7">
    <source>
        <dbReference type="Proteomes" id="UP000561077"/>
    </source>
</evidence>
<evidence type="ECO:0000313" key="6">
    <source>
        <dbReference type="Proteomes" id="UP000540490"/>
    </source>
</evidence>
<evidence type="ECO:0000313" key="5">
    <source>
        <dbReference type="Proteomes" id="UP000530320"/>
    </source>
</evidence>
<feature type="chain" id="PRO_5044661798" evidence="1">
    <location>
        <begin position="25"/>
        <end position="64"/>
    </location>
</feature>
<reference evidence="5 6" key="1">
    <citation type="submission" date="2020-04" db="EMBL/GenBank/DDBJ databases">
        <title>Description of novel Gluconacetobacter.</title>
        <authorList>
            <person name="Sombolestani A."/>
        </authorList>
    </citation>
    <scope>NUCLEOTIDE SEQUENCE [LARGE SCALE GENOMIC DNA]</scope>
    <source>
        <strain evidence="3 6">LMG 1728</strain>
        <strain evidence="2 7">LMG 1731</strain>
        <strain evidence="4 5">LMG 22058</strain>
    </source>
</reference>
<name>A0A7W4NWX6_9PROT</name>